<protein>
    <submittedName>
        <fullName evidence="2">Uncharacterized protein</fullName>
    </submittedName>
</protein>
<feature type="region of interest" description="Disordered" evidence="1">
    <location>
        <begin position="578"/>
        <end position="608"/>
    </location>
</feature>
<feature type="compositionally biased region" description="Polar residues" evidence="1">
    <location>
        <begin position="838"/>
        <end position="875"/>
    </location>
</feature>
<dbReference type="OrthoDB" id="5583279at2759"/>
<feature type="compositionally biased region" description="Low complexity" evidence="1">
    <location>
        <begin position="51"/>
        <end position="73"/>
    </location>
</feature>
<feature type="compositionally biased region" description="Polar residues" evidence="1">
    <location>
        <begin position="923"/>
        <end position="947"/>
    </location>
</feature>
<evidence type="ECO:0000256" key="1">
    <source>
        <dbReference type="SAM" id="MobiDB-lite"/>
    </source>
</evidence>
<feature type="compositionally biased region" description="Polar residues" evidence="1">
    <location>
        <begin position="119"/>
        <end position="132"/>
    </location>
</feature>
<comment type="caution">
    <text evidence="2">The sequence shown here is derived from an EMBL/GenBank/DDBJ whole genome shotgun (WGS) entry which is preliminary data.</text>
</comment>
<feature type="region of interest" description="Disordered" evidence="1">
    <location>
        <begin position="50"/>
        <end position="91"/>
    </location>
</feature>
<feature type="region of interest" description="Disordered" evidence="1">
    <location>
        <begin position="115"/>
        <end position="142"/>
    </location>
</feature>
<organism evidence="2 3">
    <name type="scientific">Smittium culicis</name>
    <dbReference type="NCBI Taxonomy" id="133412"/>
    <lineage>
        <taxon>Eukaryota</taxon>
        <taxon>Fungi</taxon>
        <taxon>Fungi incertae sedis</taxon>
        <taxon>Zoopagomycota</taxon>
        <taxon>Kickxellomycotina</taxon>
        <taxon>Harpellomycetes</taxon>
        <taxon>Harpellales</taxon>
        <taxon>Legeriomycetaceae</taxon>
        <taxon>Smittium</taxon>
    </lineage>
</organism>
<feature type="region of interest" description="Disordered" evidence="1">
    <location>
        <begin position="890"/>
        <end position="948"/>
    </location>
</feature>
<keyword evidence="3" id="KW-1185">Reference proteome</keyword>
<feature type="region of interest" description="Disordered" evidence="1">
    <location>
        <begin position="801"/>
        <end position="876"/>
    </location>
</feature>
<feature type="compositionally biased region" description="Basic residues" evidence="1">
    <location>
        <begin position="581"/>
        <end position="592"/>
    </location>
</feature>
<feature type="region of interest" description="Disordered" evidence="1">
    <location>
        <begin position="969"/>
        <end position="1022"/>
    </location>
</feature>
<dbReference type="AlphaFoldDB" id="A0A1R1XA13"/>
<proteinExistence type="predicted"/>
<dbReference type="EMBL" id="LSSM01006049">
    <property type="protein sequence ID" value="OMJ11466.1"/>
    <property type="molecule type" value="Genomic_DNA"/>
</dbReference>
<feature type="compositionally biased region" description="Polar residues" evidence="1">
    <location>
        <begin position="1"/>
        <end position="13"/>
    </location>
</feature>
<name>A0A1R1XA13_9FUNG</name>
<feature type="compositionally biased region" description="Low complexity" evidence="1">
    <location>
        <begin position="80"/>
        <end position="91"/>
    </location>
</feature>
<evidence type="ECO:0000313" key="2">
    <source>
        <dbReference type="EMBL" id="OMJ11466.1"/>
    </source>
</evidence>
<feature type="compositionally biased region" description="Low complexity" evidence="1">
    <location>
        <begin position="593"/>
        <end position="602"/>
    </location>
</feature>
<dbReference type="Proteomes" id="UP000187429">
    <property type="component" value="Unassembled WGS sequence"/>
</dbReference>
<feature type="compositionally biased region" description="Polar residues" evidence="1">
    <location>
        <begin position="986"/>
        <end position="1010"/>
    </location>
</feature>
<gene>
    <name evidence="2" type="ORF">AYI69_g9812</name>
</gene>
<evidence type="ECO:0000313" key="3">
    <source>
        <dbReference type="Proteomes" id="UP000187429"/>
    </source>
</evidence>
<feature type="region of interest" description="Disordered" evidence="1">
    <location>
        <begin position="1"/>
        <end position="33"/>
    </location>
</feature>
<accession>A0A1R1XA13</accession>
<feature type="compositionally biased region" description="Polar residues" evidence="1">
    <location>
        <begin position="898"/>
        <end position="916"/>
    </location>
</feature>
<sequence length="1106" mass="121836">MDTSKDIISNPRSSEGLVINPPPAWCSDQRKPSTTDIKQKVLELFAELLDSQPPSKTSASKKSSPANKLSLKSEPCYYDSSPPQQNSSSNISSNLIINSTHKPSALIHSSILPQDLKPQDTSAPSTSSQLAPNSPAKKRKASLEISTNNLFKKSSLINLKKNIPAPNSSCLALAPPSLQPRATSSIVGLNLNYIQNYPFTQKPDPRSSSLNLPSHPLIKSKSEVWPHITNSPSSSSFQLKATTPRLPRRNLKPLDFSSSNKKFSSSNFFNKTNNYSNDTFSDLTSSIDPLSHFSSDSFNQIPNNQIPSNTDFSLIPSTPNLNTIDKSPHQINPFANLLSDAHKRFDNLNPSSSINHNNYHSSHLNPHNKGIVIGGPPPELSSATPYANINPSNNTNNNQIIQAIENAVYLASKSNSNKVYSLWNPNDPNTSNPPLKSISSFKIPNTASSLPSTSNNFPILPAQSNLPSELISCKYCNKLFKSVQKKLSHEHRCSYKLEALLYSQPEFNDHNDRHGKNKSPTSQNLDSLLESVPDLSDSDNEFSSHNPYHKINSESNIFNHIKPNLDIKPNSSIGINVTKSLKPKKSSKKHSSKPLNLKSKPPIVDSEDTMSLSEGSELTRFHFQNNINRNYLLNDNIHNINSDQGFNDIDPLAFPNLPINHKNGMMQINNTSLSFNLQNNNIPLNINDNPLNLASEPPIPWNNDALSFNPNDNSTPNVNSSFLNNATDKIDNNFRSANVDNNNDFSALLNSLAGSSAQHSNDILNSILMKNSSFAVSNAESTFNNSQFQLHQIPESNLQMQSQSLNQKKPQSQSHSQPQTANTKAKIKGKGKGKTPVMPNQNLSLNNYVSNTPLVASNGFSPNNHGSSSTITLPQDNDDYQFMDEQALANEENDRNQVETSASQSNENFSKANSSAPPIKIEASSSKKPTNILPKNSINGSSRNSLFDSPLVQDSKHLAHENTHNSSILSTFNNNFSNTNSHSNSPATNENTASSQSFSKNTNGLHNLNNEVKKEPSDLAQPSKNQLLSEPINFYSTGNPNLDSLFSLDYLNQPMFDQFDNNDRDNNASAIDSLLADQMNSQSNFINWANCDENVERELEGLFNFD</sequence>
<reference evidence="3" key="1">
    <citation type="submission" date="2017-01" db="EMBL/GenBank/DDBJ databases">
        <authorList>
            <person name="Wang Y."/>
            <person name="White M."/>
            <person name="Kvist S."/>
            <person name="Moncalvo J.-M."/>
        </authorList>
    </citation>
    <scope>NUCLEOTIDE SEQUENCE [LARGE SCALE GENOMIC DNA]</scope>
    <source>
        <strain evidence="3">ID-206-W2</strain>
    </source>
</reference>
<feature type="compositionally biased region" description="Low complexity" evidence="1">
    <location>
        <begin position="801"/>
        <end position="819"/>
    </location>
</feature>
<feature type="compositionally biased region" description="Low complexity" evidence="1">
    <location>
        <begin position="969"/>
        <end position="985"/>
    </location>
</feature>